<comment type="caution">
    <text evidence="2">The sequence shown here is derived from an EMBL/GenBank/DDBJ whole genome shotgun (WGS) entry which is preliminary data.</text>
</comment>
<evidence type="ECO:0000259" key="1">
    <source>
        <dbReference type="Pfam" id="PF14214"/>
    </source>
</evidence>
<name>W6NGD9_HAECO</name>
<feature type="domain" description="Helitron helicase-like" evidence="1">
    <location>
        <begin position="229"/>
        <end position="408"/>
    </location>
</feature>
<accession>W6NGD9</accession>
<evidence type="ECO:0000313" key="2">
    <source>
        <dbReference type="EMBL" id="CDL95820.1"/>
    </source>
</evidence>
<gene>
    <name evidence="2" type="ORF">HCOI_01563900</name>
</gene>
<dbReference type="PANTHER" id="PTHR45786">
    <property type="entry name" value="DNA BINDING PROTEIN-LIKE"/>
    <property type="match status" value="1"/>
</dbReference>
<organism evidence="2">
    <name type="scientific">Haemonchus contortus</name>
    <name type="common">Barber pole worm</name>
    <dbReference type="NCBI Taxonomy" id="6289"/>
    <lineage>
        <taxon>Eukaryota</taxon>
        <taxon>Metazoa</taxon>
        <taxon>Ecdysozoa</taxon>
        <taxon>Nematoda</taxon>
        <taxon>Chromadorea</taxon>
        <taxon>Rhabditida</taxon>
        <taxon>Rhabditina</taxon>
        <taxon>Rhabditomorpha</taxon>
        <taxon>Strongyloidea</taxon>
        <taxon>Trichostrongylidae</taxon>
        <taxon>Haemonchus</taxon>
    </lineage>
</organism>
<dbReference type="InterPro" id="IPR025476">
    <property type="entry name" value="Helitron_helicase-like"/>
</dbReference>
<sequence>MRRLRKNFMENIRSFNSAVAMASMGAQVDTLQGRGPYCYRIHGQIYHRLGPLHPREGELRQYGQIYILDTELAAQQRFGNARNAECSPELMRFLSELLSSVNVYAQSFKMMHELEQAEILLAAQENRTPLNIRMVFEESTERGLERWQYDLPTANEVAVISVGEDNDVPANRSLAVHLRGESGEQLINIRDIDKICGPLTYPLLFPTGAGGWDPSLTNTEGGRITQKDYYAYLFSIRDEFNPILYAGKLCQQFAVDAYVKIEQNRLNFQRRNQLILRRETFRGLQDYLAGDDDNGPPGSRVILSSSHQGSPRAMQQSYQDAMAIVARYGKPTYFLTMTCNPQWKELRENLFQGQSASDRPDLVARVFNAKLQELCTDLFKGHVLGEVEAYVYVIEFQKRGLPHCHMLLIMKNDWRVRRAEDVDRAICAEIPNREADPELYAAVSSYMIHRQCGTMDPRAPCMQRGSCSKRFPKLIRDRTSVEVDGYPNYRRRNLSPTEINGIPYGDEWVVPTNPYLILKYDCHIKLEVCGMISAVKYLYKYIYKGPDRARISIEVEGNTDENQNVDEIKQHLNTRYVCAPQSIYRIFSYPMQDKSHTVYSLAVHLPDFQTVHFVHGREEQY</sequence>
<reference evidence="2" key="2">
    <citation type="submission" date="2013-05" db="EMBL/GenBank/DDBJ databases">
        <title>The genome and transcriptome of Haemonchus contortus: a key model parasite for drug and vaccine discovery.</title>
        <authorList>
            <person name="Laing R."/>
            <person name="Kikuchi T."/>
            <person name="Martinelli A."/>
            <person name="Tsai I.J."/>
            <person name="Beech R.N."/>
            <person name="Redman E."/>
            <person name="Holroyd N."/>
            <person name="Bartley D.J."/>
            <person name="Beasley H."/>
            <person name="Britton C."/>
            <person name="Curran D."/>
            <person name="Devaney E."/>
            <person name="Gilabert A."/>
            <person name="Jackson F."/>
            <person name="Hunt M."/>
            <person name="Johnston S."/>
            <person name="Kryukov I."/>
            <person name="Li K."/>
            <person name="Morrison A.A."/>
            <person name="Reid A.J."/>
            <person name="Sargison N."/>
            <person name="Saunders G."/>
            <person name="Wasmuth J.D."/>
            <person name="Wolstenholme A."/>
            <person name="Berriman M."/>
            <person name="Gilleard J.S."/>
            <person name="Cotton J.A."/>
        </authorList>
    </citation>
    <scope>NUCLEOTIDE SEQUENCE [LARGE SCALE GENOMIC DNA]</scope>
    <source>
        <strain evidence="2">ISE/inbred ISE</strain>
    </source>
</reference>
<dbReference type="Pfam" id="PF14214">
    <property type="entry name" value="Helitron_like_N"/>
    <property type="match status" value="1"/>
</dbReference>
<dbReference type="AlphaFoldDB" id="W6NGD9"/>
<dbReference type="PANTHER" id="PTHR45786:SF74">
    <property type="entry name" value="ATP-DEPENDENT DNA HELICASE"/>
    <property type="match status" value="1"/>
</dbReference>
<reference evidence="2" key="1">
    <citation type="submission" date="2013-03" db="EMBL/GenBank/DDBJ databases">
        <authorList>
            <person name="Aslett M."/>
        </authorList>
    </citation>
    <scope>NUCLEOTIDE SEQUENCE [LARGE SCALE GENOMIC DNA]</scope>
    <source>
        <strain evidence="2">ISE/inbred ISE</strain>
    </source>
</reference>
<protein>
    <submittedName>
        <fullName evidence="2">Uncharacterized protein LOC100898668</fullName>
    </submittedName>
</protein>
<dbReference type="EMBL" id="CAVP010059444">
    <property type="protein sequence ID" value="CDL95820.1"/>
    <property type="molecule type" value="Genomic_DNA"/>
</dbReference>
<proteinExistence type="predicted"/>